<dbReference type="GO" id="GO:0009055">
    <property type="term" value="F:electron transfer activity"/>
    <property type="evidence" value="ECO:0007669"/>
    <property type="project" value="InterPro"/>
</dbReference>
<feature type="binding site" evidence="12">
    <location>
        <position position="222"/>
    </location>
    <ligand>
        <name>Mg(2+)</name>
        <dbReference type="ChEBI" id="CHEBI:18420"/>
    </ligand>
</feature>
<dbReference type="Pfam" id="PF00111">
    <property type="entry name" value="Fer2"/>
    <property type="match status" value="1"/>
</dbReference>
<dbReference type="PROSITE" id="PS51085">
    <property type="entry name" value="2FE2S_FER_2"/>
    <property type="match status" value="1"/>
</dbReference>
<feature type="domain" description="2Fe-2S ferredoxin-type" evidence="9">
    <location>
        <begin position="1"/>
        <end position="91"/>
    </location>
</feature>
<feature type="binding site" evidence="12">
    <location>
        <position position="37"/>
    </location>
    <ligand>
        <name>[2Fe-2S] cluster</name>
        <dbReference type="ChEBI" id="CHEBI:190135"/>
    </ligand>
</feature>
<evidence type="ECO:0000313" key="11">
    <source>
        <dbReference type="Proteomes" id="UP000002736"/>
    </source>
</evidence>
<keyword evidence="6 12" id="KW-0408">Iron</keyword>
<feature type="binding site" evidence="12">
    <location>
        <position position="38"/>
    </location>
    <ligand>
        <name>[2Fe-2S] cluster</name>
        <dbReference type="ChEBI" id="CHEBI:190135"/>
    </ligand>
</feature>
<feature type="binding site" evidence="12">
    <location>
        <position position="192"/>
    </location>
    <ligand>
        <name>Mg(2+)</name>
        <dbReference type="ChEBI" id="CHEBI:18420"/>
    </ligand>
</feature>
<dbReference type="InterPro" id="IPR001041">
    <property type="entry name" value="2Fe-2S_ferredoxin-type"/>
</dbReference>
<dbReference type="GO" id="GO:0022900">
    <property type="term" value="P:electron transport chain"/>
    <property type="evidence" value="ECO:0007669"/>
    <property type="project" value="InterPro"/>
</dbReference>
<dbReference type="Proteomes" id="UP000002736">
    <property type="component" value="Chromosome"/>
</dbReference>
<dbReference type="NCBIfam" id="TIGR02008">
    <property type="entry name" value="fdx_plant"/>
    <property type="match status" value="1"/>
</dbReference>
<evidence type="ECO:0000256" key="1">
    <source>
        <dbReference type="ARBA" id="ARBA00007874"/>
    </source>
</evidence>
<protein>
    <submittedName>
        <fullName evidence="10">Ferredoxin (2Fe-2S)</fullName>
    </submittedName>
</protein>
<keyword evidence="5" id="KW-0249">Electron transport</keyword>
<evidence type="ECO:0000256" key="4">
    <source>
        <dbReference type="ARBA" id="ARBA00022723"/>
    </source>
</evidence>
<dbReference type="PDB" id="8JC1">
    <property type="method" value="X-ray"/>
    <property type="resolution" value="2.04 A"/>
    <property type="chains" value="A/B/C/D=1-268"/>
</dbReference>
<dbReference type="SUPFAM" id="SSF54292">
    <property type="entry name" value="2Fe-2S ferredoxin-like"/>
    <property type="match status" value="1"/>
</dbReference>
<dbReference type="KEGG" id="pct:PC1_2303"/>
<dbReference type="InterPro" id="IPR006058">
    <property type="entry name" value="2Fe2S_fd_BS"/>
</dbReference>
<evidence type="ECO:0000256" key="2">
    <source>
        <dbReference type="ARBA" id="ARBA00022448"/>
    </source>
</evidence>
<feature type="binding site" evidence="12">
    <location>
        <position position="42"/>
    </location>
    <ligand>
        <name>[2Fe-2S] cluster</name>
        <dbReference type="ChEBI" id="CHEBI:190135"/>
    </ligand>
</feature>
<dbReference type="GO" id="GO:0046872">
    <property type="term" value="F:metal ion binding"/>
    <property type="evidence" value="ECO:0007669"/>
    <property type="project" value="UniProtKB-KW"/>
</dbReference>
<accession>C6DJ69</accession>
<dbReference type="SMR" id="C6DJ69"/>
<dbReference type="InterPro" id="IPR036010">
    <property type="entry name" value="2Fe-2S_ferredoxin-like_sf"/>
</dbReference>
<feature type="binding site" evidence="12">
    <location>
        <position position="41"/>
    </location>
    <ligand>
        <name>[2Fe-2S] cluster</name>
        <dbReference type="ChEBI" id="CHEBI:190135"/>
    </ligand>
</feature>
<keyword evidence="3 12" id="KW-0001">2Fe-2S</keyword>
<evidence type="ECO:0000256" key="3">
    <source>
        <dbReference type="ARBA" id="ARBA00022714"/>
    </source>
</evidence>
<dbReference type="HOGENOM" id="CLU_1037660_0_0_6"/>
<dbReference type="EMBL" id="CP001657">
    <property type="protein sequence ID" value="ACT13339.1"/>
    <property type="molecule type" value="Genomic_DNA"/>
</dbReference>
<organism evidence="10 11">
    <name type="scientific">Pectobacterium carotovorum subsp. carotovorum (strain PC1)</name>
    <dbReference type="NCBI Taxonomy" id="561230"/>
    <lineage>
        <taxon>Bacteria</taxon>
        <taxon>Pseudomonadati</taxon>
        <taxon>Pseudomonadota</taxon>
        <taxon>Gammaproteobacteria</taxon>
        <taxon>Enterobacterales</taxon>
        <taxon>Pectobacteriaceae</taxon>
        <taxon>Pectobacterium</taxon>
    </lineage>
</organism>
<feature type="binding site" evidence="12">
    <location>
        <position position="39"/>
    </location>
    <ligand>
        <name>[2Fe-2S] cluster</name>
        <dbReference type="ChEBI" id="CHEBI:190135"/>
    </ligand>
</feature>
<keyword evidence="2" id="KW-0813">Transport</keyword>
<keyword evidence="7 12" id="KW-0411">Iron-sulfur</keyword>
<reference evidence="10 11" key="1">
    <citation type="submission" date="2009-07" db="EMBL/GenBank/DDBJ databases">
        <title>Complete sequence of Pectobacterium carotovorum subsp. carotovorum PC1.</title>
        <authorList>
            <consortium name="US DOE Joint Genome Institute"/>
            <person name="Lucas S."/>
            <person name="Copeland A."/>
            <person name="Lapidus A."/>
            <person name="Glavina del Rio T."/>
            <person name="Tice H."/>
            <person name="Bruce D."/>
            <person name="Goodwin L."/>
            <person name="Pitluck S."/>
            <person name="Munk A.C."/>
            <person name="Brettin T."/>
            <person name="Detter J.C."/>
            <person name="Han C."/>
            <person name="Tapia R."/>
            <person name="Larimer F."/>
            <person name="Land M."/>
            <person name="Hauser L."/>
            <person name="Kyrpides N."/>
            <person name="Mikhailova N."/>
            <person name="Balakrishnan V."/>
            <person name="Glasner J."/>
            <person name="Perna N.T."/>
        </authorList>
    </citation>
    <scope>NUCLEOTIDE SEQUENCE [LARGE SCALE GENOMIC DNA]</scope>
    <source>
        <strain evidence="10 11">PC1</strain>
    </source>
</reference>
<name>C6DJ69_PECCP</name>
<evidence type="ECO:0000313" key="10">
    <source>
        <dbReference type="EMBL" id="ACT13339.1"/>
    </source>
</evidence>
<evidence type="ECO:0000256" key="8">
    <source>
        <dbReference type="ARBA" id="ARBA00034078"/>
    </source>
</evidence>
<proteinExistence type="evidence at protein level"/>
<dbReference type="Gene3D" id="3.30.450.400">
    <property type="entry name" value="Colicin M, catalytic domain"/>
    <property type="match status" value="1"/>
</dbReference>
<dbReference type="Pfam" id="PF14859">
    <property type="entry name" value="Colicin_M"/>
    <property type="match status" value="1"/>
</dbReference>
<evidence type="ECO:0000259" key="9">
    <source>
        <dbReference type="PROSITE" id="PS51085"/>
    </source>
</evidence>
<dbReference type="eggNOG" id="COG1018">
    <property type="taxonomic scope" value="Bacteria"/>
</dbReference>
<dbReference type="PANTHER" id="PTHR43112:SF3">
    <property type="entry name" value="FERREDOXIN-2, CHLOROPLASTIC"/>
    <property type="match status" value="1"/>
</dbReference>
<dbReference type="OrthoDB" id="9806195at2"/>
<keyword evidence="12" id="KW-0002">3D-structure</keyword>
<dbReference type="AlphaFoldDB" id="C6DJ69"/>
<feature type="binding site" evidence="12">
    <location>
        <position position="75"/>
    </location>
    <ligand>
        <name>[2Fe-2S] cluster</name>
        <dbReference type="ChEBI" id="CHEBI:190135"/>
    </ligand>
</feature>
<feature type="binding site" evidence="12">
    <location>
        <position position="43"/>
    </location>
    <ligand>
        <name>[2Fe-2S] cluster</name>
        <dbReference type="ChEBI" id="CHEBI:190135"/>
    </ligand>
</feature>
<feature type="binding site" evidence="12">
    <location>
        <position position="194"/>
    </location>
    <ligand>
        <name>Mg(2+)</name>
        <dbReference type="ChEBI" id="CHEBI:18420"/>
    </ligand>
</feature>
<keyword evidence="4 12" id="KW-0479">Metal-binding</keyword>
<feature type="binding site" evidence="12">
    <location>
        <position position="46"/>
    </location>
    <ligand>
        <name>[2Fe-2S] cluster</name>
        <dbReference type="ChEBI" id="CHEBI:190135"/>
    </ligand>
</feature>
<evidence type="ECO:0000256" key="6">
    <source>
        <dbReference type="ARBA" id="ARBA00023004"/>
    </source>
</evidence>
<evidence type="ECO:0000256" key="7">
    <source>
        <dbReference type="ARBA" id="ARBA00023014"/>
    </source>
</evidence>
<dbReference type="CDD" id="cd00207">
    <property type="entry name" value="fer2"/>
    <property type="match status" value="1"/>
</dbReference>
<dbReference type="InterPro" id="IPR012675">
    <property type="entry name" value="Beta-grasp_dom_sf"/>
</dbReference>
<gene>
    <name evidence="10" type="ordered locus">PC1_2303</name>
</gene>
<sequence>MATYKIKDLTGNVEFECSDDTYILDAAEEAGLDLPYSCRAGSCSSCVALLISGSVDQRDASFLDEEQQKYFVLTCAAYPNSNCVIKTGVEEMLLGYDSYRDMSEYLFGLLGGNDSPELLDGLFTPVDAFRHYLFGNGTNKSININDVGLSIDVSQIPPIMNIINQGFIGRFDISSDFNRNTVLDGIIPASYLGNITLKTEGVLSISPDGAWSYNGGIRAYNDLYDANPSTHRDRLGEWSTGVLDKFNGTPYEIQIPGTLDISGRGQRL</sequence>
<dbReference type="InterPro" id="IPR028056">
    <property type="entry name" value="Colicin_M"/>
</dbReference>
<dbReference type="STRING" id="561230.PC1_2303"/>
<dbReference type="InterPro" id="IPR010241">
    <property type="entry name" value="Fd_pln"/>
</dbReference>
<dbReference type="GO" id="GO:0051537">
    <property type="term" value="F:2 iron, 2 sulfur cluster binding"/>
    <property type="evidence" value="ECO:0007669"/>
    <property type="project" value="UniProtKB-KW"/>
</dbReference>
<comment type="similarity">
    <text evidence="1">Belongs to the 2Fe2S plant-type ferredoxin family.</text>
</comment>
<dbReference type="GO" id="GO:0042742">
    <property type="term" value="P:defense response to bacterium"/>
    <property type="evidence" value="ECO:0007669"/>
    <property type="project" value="InterPro"/>
</dbReference>
<reference evidence="12" key="2">
    <citation type="journal article" date="2024" name="FEBS Open Bio">
        <title>Crystal structure of pectocin M1 reveals diverse conformations and interactions during its initial step via the ferredoxin uptake system.</title>
        <authorList>
            <person name="Jantarit N."/>
            <person name="Tanaka H."/>
            <person name="Lin Y."/>
            <person name="Lee Y.H."/>
            <person name="Kurisu G."/>
        </authorList>
    </citation>
    <scope>X-RAY CRYSTALLOGRAPHY (2.04 ANGSTROMS) IN COMPLEX WITH MG(2+) AND [2FE-2S] CLUSTER</scope>
</reference>
<comment type="cofactor">
    <cofactor evidence="8">
        <name>[2Fe-2S] cluster</name>
        <dbReference type="ChEBI" id="CHEBI:190135"/>
    </cofactor>
</comment>
<dbReference type="PANTHER" id="PTHR43112">
    <property type="entry name" value="FERREDOXIN"/>
    <property type="match status" value="1"/>
</dbReference>
<evidence type="ECO:0007829" key="12">
    <source>
        <dbReference type="PDB" id="8JC1"/>
    </source>
</evidence>
<dbReference type="Gene3D" id="3.10.20.30">
    <property type="match status" value="1"/>
</dbReference>
<evidence type="ECO:0000256" key="5">
    <source>
        <dbReference type="ARBA" id="ARBA00022982"/>
    </source>
</evidence>
<dbReference type="PROSITE" id="PS00197">
    <property type="entry name" value="2FE2S_FER_1"/>
    <property type="match status" value="1"/>
</dbReference>